<reference evidence="3 4" key="1">
    <citation type="submission" date="2015-05" db="EMBL/GenBank/DDBJ databases">
        <title>A genomic and transcriptomic approach to investigate the blue pigment phenotype in Pseudomonas fluorescens.</title>
        <authorList>
            <person name="Andreani N.A."/>
            <person name="Cardazzo B."/>
        </authorList>
    </citation>
    <scope>NUCLEOTIDE SEQUENCE [LARGE SCALE GENOMIC DNA]</scope>
    <source>
        <strain evidence="3 4">Ps_22</strain>
    </source>
</reference>
<feature type="compositionally biased region" description="Polar residues" evidence="2">
    <location>
        <begin position="67"/>
        <end position="92"/>
    </location>
</feature>
<keyword evidence="1" id="KW-0175">Coiled coil</keyword>
<accession>A0A109KFM1</accession>
<dbReference type="PATRIC" id="fig|294.194.peg.7064"/>
<gene>
    <name evidence="3" type="ORF">PFLmoz3_06337</name>
</gene>
<evidence type="ECO:0000313" key="3">
    <source>
        <dbReference type="EMBL" id="KWV68359.1"/>
    </source>
</evidence>
<dbReference type="Proteomes" id="UP000061348">
    <property type="component" value="Unassembled WGS sequence"/>
</dbReference>
<comment type="caution">
    <text evidence="3">The sequence shown here is derived from an EMBL/GenBank/DDBJ whole genome shotgun (WGS) entry which is preliminary data.</text>
</comment>
<sequence>MQTPQDDTVMDFGPNLFGGEGGSASIPSADDADATNEALEGAASVSHQMTEGCIEEKTAEAGGVQAGGNSAPSSSDVAPGVNTQQAATQTKAGKSEVGTKALSSVKAAVKVFESINGFDEQSATQRTVVRDLMLKQSEAMELKLQGKKPPEGEDFDAIAKQLRRENNRLDSLLEGKESLFGKARKAAEIAIENIQGVIAEINRLEEEA</sequence>
<protein>
    <submittedName>
        <fullName evidence="3">Uncharacterized protein</fullName>
    </submittedName>
</protein>
<dbReference type="RefSeq" id="WP_060765508.1">
    <property type="nucleotide sequence ID" value="NZ_LCYA01000341.1"/>
</dbReference>
<proteinExistence type="predicted"/>
<dbReference type="AlphaFoldDB" id="A0A109KFM1"/>
<name>A0A109KFM1_PSEFL</name>
<evidence type="ECO:0000256" key="2">
    <source>
        <dbReference type="SAM" id="MobiDB-lite"/>
    </source>
</evidence>
<organism evidence="3 4">
    <name type="scientific">Pseudomonas fluorescens</name>
    <dbReference type="NCBI Taxonomy" id="294"/>
    <lineage>
        <taxon>Bacteria</taxon>
        <taxon>Pseudomonadati</taxon>
        <taxon>Pseudomonadota</taxon>
        <taxon>Gammaproteobacteria</taxon>
        <taxon>Pseudomonadales</taxon>
        <taxon>Pseudomonadaceae</taxon>
        <taxon>Pseudomonas</taxon>
    </lineage>
</organism>
<feature type="region of interest" description="Disordered" evidence="2">
    <location>
        <begin position="1"/>
        <end position="92"/>
    </location>
</feature>
<dbReference type="EMBL" id="LCYA01000341">
    <property type="protein sequence ID" value="KWV68359.1"/>
    <property type="molecule type" value="Genomic_DNA"/>
</dbReference>
<feature type="coiled-coil region" evidence="1">
    <location>
        <begin position="159"/>
        <end position="207"/>
    </location>
</feature>
<evidence type="ECO:0000256" key="1">
    <source>
        <dbReference type="SAM" id="Coils"/>
    </source>
</evidence>
<evidence type="ECO:0000313" key="4">
    <source>
        <dbReference type="Proteomes" id="UP000061348"/>
    </source>
</evidence>